<dbReference type="OrthoDB" id="2326446at2759"/>
<dbReference type="GO" id="GO:0016747">
    <property type="term" value="F:acyltransferase activity, transferring groups other than amino-acyl groups"/>
    <property type="evidence" value="ECO:0007669"/>
    <property type="project" value="InterPro"/>
</dbReference>
<evidence type="ECO:0000259" key="1">
    <source>
        <dbReference type="PROSITE" id="PS51186"/>
    </source>
</evidence>
<evidence type="ECO:0000313" key="2">
    <source>
        <dbReference type="EMBL" id="KAG2186243.1"/>
    </source>
</evidence>
<dbReference type="PROSITE" id="PS51186">
    <property type="entry name" value="GNAT"/>
    <property type="match status" value="1"/>
</dbReference>
<protein>
    <recommendedName>
        <fullName evidence="1">N-acetyltransferase domain-containing protein</fullName>
    </recommendedName>
</protein>
<proteinExistence type="predicted"/>
<sequence length="229" mass="26194">MLFLSSSSSLHVAKVRNKGGLISNHARTYMSHYFVLLDTEVLSFSMSPPVEKDLEYLELPNGTKLFARVPAGDEDKAIVRQFRVECGWDLDKVDDWFRLTDEGYRLQYLFCNDEGTAVATIALDLEDFHYKDPSVASFSSKTGCVASLYITQAMRKQGVARQAILYLETQAKLHGVEWITMNTMVTNNVSRSLFSSLGYTEYKTEPRYIHTDFQDKILAVFYHKQLIEN</sequence>
<gene>
    <name evidence="2" type="ORF">INT43_002681</name>
</gene>
<dbReference type="PANTHER" id="PTHR43072:SF60">
    <property type="entry name" value="L-2,4-DIAMINOBUTYRIC ACID ACETYLTRANSFERASE"/>
    <property type="match status" value="1"/>
</dbReference>
<comment type="caution">
    <text evidence="2">The sequence shown here is derived from an EMBL/GenBank/DDBJ whole genome shotgun (WGS) entry which is preliminary data.</text>
</comment>
<dbReference type="AlphaFoldDB" id="A0A8H7Q5H0"/>
<dbReference type="InterPro" id="IPR000182">
    <property type="entry name" value="GNAT_dom"/>
</dbReference>
<name>A0A8H7Q5H0_MORIS</name>
<dbReference type="Pfam" id="PF00583">
    <property type="entry name" value="Acetyltransf_1"/>
    <property type="match status" value="1"/>
</dbReference>
<dbReference type="Proteomes" id="UP000654370">
    <property type="component" value="Unassembled WGS sequence"/>
</dbReference>
<dbReference type="CDD" id="cd04301">
    <property type="entry name" value="NAT_SF"/>
    <property type="match status" value="1"/>
</dbReference>
<reference evidence="2" key="1">
    <citation type="submission" date="2020-12" db="EMBL/GenBank/DDBJ databases">
        <title>Metabolic potential, ecology and presence of endohyphal bacteria is reflected in genomic diversity of Mucoromycotina.</title>
        <authorList>
            <person name="Muszewska A."/>
            <person name="Okrasinska A."/>
            <person name="Steczkiewicz K."/>
            <person name="Drgas O."/>
            <person name="Orlowska M."/>
            <person name="Perlinska-Lenart U."/>
            <person name="Aleksandrzak-Piekarczyk T."/>
            <person name="Szatraj K."/>
            <person name="Zielenkiewicz U."/>
            <person name="Pilsyk S."/>
            <person name="Malc E."/>
            <person name="Mieczkowski P."/>
            <person name="Kruszewska J.S."/>
            <person name="Biernat P."/>
            <person name="Pawlowska J."/>
        </authorList>
    </citation>
    <scope>NUCLEOTIDE SEQUENCE</scope>
    <source>
        <strain evidence="2">WA0000067209</strain>
    </source>
</reference>
<dbReference type="EMBL" id="JAEPQZ010000001">
    <property type="protein sequence ID" value="KAG2186243.1"/>
    <property type="molecule type" value="Genomic_DNA"/>
</dbReference>
<dbReference type="PANTHER" id="PTHR43072">
    <property type="entry name" value="N-ACETYLTRANSFERASE"/>
    <property type="match status" value="1"/>
</dbReference>
<dbReference type="Gene3D" id="3.40.630.30">
    <property type="match status" value="1"/>
</dbReference>
<organism evidence="2 3">
    <name type="scientific">Mortierella isabellina</name>
    <name type="common">Filamentous fungus</name>
    <name type="synonym">Umbelopsis isabellina</name>
    <dbReference type="NCBI Taxonomy" id="91625"/>
    <lineage>
        <taxon>Eukaryota</taxon>
        <taxon>Fungi</taxon>
        <taxon>Fungi incertae sedis</taxon>
        <taxon>Mucoromycota</taxon>
        <taxon>Mucoromycotina</taxon>
        <taxon>Umbelopsidomycetes</taxon>
        <taxon>Umbelopsidales</taxon>
        <taxon>Umbelopsidaceae</taxon>
        <taxon>Umbelopsis</taxon>
    </lineage>
</organism>
<evidence type="ECO:0000313" key="3">
    <source>
        <dbReference type="Proteomes" id="UP000654370"/>
    </source>
</evidence>
<dbReference type="InterPro" id="IPR016181">
    <property type="entry name" value="Acyl_CoA_acyltransferase"/>
</dbReference>
<accession>A0A8H7Q5H0</accession>
<dbReference type="SUPFAM" id="SSF55729">
    <property type="entry name" value="Acyl-CoA N-acyltransferases (Nat)"/>
    <property type="match status" value="1"/>
</dbReference>
<keyword evidence="3" id="KW-1185">Reference proteome</keyword>
<feature type="domain" description="N-acetyltransferase" evidence="1">
    <location>
        <begin position="67"/>
        <end position="227"/>
    </location>
</feature>